<dbReference type="PANTHER" id="PTHR30592">
    <property type="entry name" value="FORMATE DEHYDROGENASE"/>
    <property type="match status" value="1"/>
</dbReference>
<dbReference type="SUPFAM" id="SSF53927">
    <property type="entry name" value="Cytidine deaminase-like"/>
    <property type="match status" value="1"/>
</dbReference>
<dbReference type="GO" id="GO:0005737">
    <property type="term" value="C:cytoplasm"/>
    <property type="evidence" value="ECO:0007669"/>
    <property type="project" value="UniProtKB-SubCell"/>
</dbReference>
<organism evidence="4 5">
    <name type="scientific">Achromobacter pestifer</name>
    <dbReference type="NCBI Taxonomy" id="1353889"/>
    <lineage>
        <taxon>Bacteria</taxon>
        <taxon>Pseudomonadati</taxon>
        <taxon>Pseudomonadota</taxon>
        <taxon>Betaproteobacteria</taxon>
        <taxon>Burkholderiales</taxon>
        <taxon>Alcaligenaceae</taxon>
        <taxon>Achromobacter</taxon>
    </lineage>
</organism>
<gene>
    <name evidence="3 4" type="primary">fdhD</name>
    <name evidence="4" type="ORF">LMG3431_05086</name>
</gene>
<accession>A0A6S7B2I2</accession>
<dbReference type="AlphaFoldDB" id="A0A6S7B2I2"/>
<name>A0A6S7B2I2_9BURK</name>
<dbReference type="InterPro" id="IPR016193">
    <property type="entry name" value="Cytidine_deaminase-like"/>
</dbReference>
<dbReference type="Pfam" id="PF02634">
    <property type="entry name" value="FdhD-NarQ"/>
    <property type="match status" value="1"/>
</dbReference>
<evidence type="ECO:0000256" key="1">
    <source>
        <dbReference type="ARBA" id="ARBA00022490"/>
    </source>
</evidence>
<dbReference type="HAMAP" id="MF_00187">
    <property type="entry name" value="FdhD"/>
    <property type="match status" value="1"/>
</dbReference>
<evidence type="ECO:0000313" key="5">
    <source>
        <dbReference type="Proteomes" id="UP000494108"/>
    </source>
</evidence>
<evidence type="ECO:0000256" key="3">
    <source>
        <dbReference type="HAMAP-Rule" id="MF_00187"/>
    </source>
</evidence>
<dbReference type="GO" id="GO:0097163">
    <property type="term" value="F:sulfur carrier activity"/>
    <property type="evidence" value="ECO:0007669"/>
    <property type="project" value="UniProtKB-UniRule"/>
</dbReference>
<feature type="active site" description="Cysteine persulfide intermediate" evidence="3">
    <location>
        <position position="117"/>
    </location>
</feature>
<keyword evidence="5" id="KW-1185">Reference proteome</keyword>
<dbReference type="RefSeq" id="WP_175177359.1">
    <property type="nucleotide sequence ID" value="NZ_CADIJX010000008.1"/>
</dbReference>
<comment type="subcellular location">
    <subcellularLocation>
        <location evidence="3">Cytoplasm</location>
    </subcellularLocation>
</comment>
<comment type="function">
    <text evidence="3">Required for formate dehydrogenase (FDH) activity. Acts as a sulfur carrier protein that transfers sulfur from IscS to the molybdenum cofactor prior to its insertion into FDH.</text>
</comment>
<dbReference type="PIRSF" id="PIRSF015626">
    <property type="entry name" value="FdhD"/>
    <property type="match status" value="1"/>
</dbReference>
<keyword evidence="1 3" id="KW-0963">Cytoplasm</keyword>
<keyword evidence="2 3" id="KW-0501">Molybdenum cofactor biosynthesis</keyword>
<dbReference type="NCBIfam" id="TIGR00129">
    <property type="entry name" value="fdhD_narQ"/>
    <property type="match status" value="1"/>
</dbReference>
<proteinExistence type="inferred from homology"/>
<comment type="caution">
    <text evidence="3">Lacks conserved residue(s) required for the propagation of feature annotation.</text>
</comment>
<sequence>MTTPPTSRPDCTQIQVTRVRDGAIAPTVETDFVALETPVALEFNGISHATMLATPADLEDFAVGFALSEGIIESVSDVRGIDLLPQCDGIVVQLEISSACEVRLKTRRRAMAGRTGCGLCGVETLPEVLRPVAPVTNGASVRIPSVLAAMRDMRARQALHDITGATHAAGWAGADGVVALVREDVGRHNALDKLVGALARQAMHAGDGIVLVSSRASFEMVQKTAAAGVAVLAAVSAPTDLAIRLARDANVSLVGFLRNDNATLYSHPDRLIP</sequence>
<dbReference type="InterPro" id="IPR003786">
    <property type="entry name" value="FdhD"/>
</dbReference>
<reference evidence="4 5" key="1">
    <citation type="submission" date="2020-04" db="EMBL/GenBank/DDBJ databases">
        <authorList>
            <person name="De Canck E."/>
        </authorList>
    </citation>
    <scope>NUCLEOTIDE SEQUENCE [LARGE SCALE GENOMIC DNA]</scope>
    <source>
        <strain evidence="4 5">LMG 3431</strain>
    </source>
</reference>
<dbReference type="EMBL" id="CADIJX010000008">
    <property type="protein sequence ID" value="CAB3695145.1"/>
    <property type="molecule type" value="Genomic_DNA"/>
</dbReference>
<evidence type="ECO:0000313" key="4">
    <source>
        <dbReference type="EMBL" id="CAB3695145.1"/>
    </source>
</evidence>
<dbReference type="GO" id="GO:0006777">
    <property type="term" value="P:Mo-molybdopterin cofactor biosynthetic process"/>
    <property type="evidence" value="ECO:0007669"/>
    <property type="project" value="UniProtKB-UniRule"/>
</dbReference>
<evidence type="ECO:0000256" key="2">
    <source>
        <dbReference type="ARBA" id="ARBA00023150"/>
    </source>
</evidence>
<dbReference type="Gene3D" id="3.10.20.10">
    <property type="match status" value="1"/>
</dbReference>
<comment type="similarity">
    <text evidence="3">Belongs to the FdhD family.</text>
</comment>
<protein>
    <recommendedName>
        <fullName evidence="3">Sulfur carrier protein FdhD</fullName>
    </recommendedName>
</protein>
<dbReference type="Gene3D" id="3.40.140.10">
    <property type="entry name" value="Cytidine Deaminase, domain 2"/>
    <property type="match status" value="1"/>
</dbReference>
<dbReference type="Proteomes" id="UP000494108">
    <property type="component" value="Unassembled WGS sequence"/>
</dbReference>
<dbReference type="PANTHER" id="PTHR30592:SF1">
    <property type="entry name" value="SULFUR CARRIER PROTEIN FDHD"/>
    <property type="match status" value="1"/>
</dbReference>
<dbReference type="GO" id="GO:0016783">
    <property type="term" value="F:sulfurtransferase activity"/>
    <property type="evidence" value="ECO:0007669"/>
    <property type="project" value="InterPro"/>
</dbReference>